<dbReference type="Proteomes" id="UP000199310">
    <property type="component" value="Unassembled WGS sequence"/>
</dbReference>
<dbReference type="EMBL" id="FOJG01000002">
    <property type="protein sequence ID" value="SEW49944.1"/>
    <property type="molecule type" value="Genomic_DNA"/>
</dbReference>
<evidence type="ECO:0000313" key="1">
    <source>
        <dbReference type="EMBL" id="SEW49944.1"/>
    </source>
</evidence>
<protein>
    <submittedName>
        <fullName evidence="1">Uncharacterized protein</fullName>
    </submittedName>
</protein>
<reference evidence="2" key="1">
    <citation type="submission" date="2016-10" db="EMBL/GenBank/DDBJ databases">
        <authorList>
            <person name="Varghese N."/>
            <person name="Submissions S."/>
        </authorList>
    </citation>
    <scope>NUCLEOTIDE SEQUENCE [LARGE SCALE GENOMIC DNA]</scope>
    <source>
        <strain evidence="2">DSM 3695</strain>
    </source>
</reference>
<name>A0A1I0S515_9BACT</name>
<evidence type="ECO:0000313" key="2">
    <source>
        <dbReference type="Proteomes" id="UP000199310"/>
    </source>
</evidence>
<gene>
    <name evidence="1" type="ORF">SAMN04488122_3644</name>
</gene>
<sequence>MSGDINDNNPKVHIPVVVGNYFPFRLVLRENDTWHPTLDEINYKNYDYVKLTRLSTFIDVGISPLSLGISFSGSLILPAIPEYRDRELALNKFNETLGFFLLGGVYCEAIQPTDISSGKLFQDGYLKLGNGGSGYYAELNRAFQTKHVGHHDVIKLLNPLTIQASELEKAYQLGKGYFAKIGSLSPALLLNGTSNYVRNQWGESLIFLWTSIEQVINIIWVKEIAKENSEENVIEGRRTFLKDFRTWTTSTKIELLFQKDFITILDYQLLNKARKLRNDFVHNGRKLSQEQVKNALIALFRLISLTISSYEDATLLDETLETIYKNEREELFPKDNIINGVTHWLSIPPIPGDPSWGDKSYEIIEELVLKPLIRD</sequence>
<dbReference type="OrthoDB" id="5365924at2"/>
<organism evidence="1 2">
    <name type="scientific">Chitinophaga arvensicola</name>
    <dbReference type="NCBI Taxonomy" id="29529"/>
    <lineage>
        <taxon>Bacteria</taxon>
        <taxon>Pseudomonadati</taxon>
        <taxon>Bacteroidota</taxon>
        <taxon>Chitinophagia</taxon>
        <taxon>Chitinophagales</taxon>
        <taxon>Chitinophagaceae</taxon>
        <taxon>Chitinophaga</taxon>
    </lineage>
</organism>
<keyword evidence="2" id="KW-1185">Reference proteome</keyword>
<dbReference type="AlphaFoldDB" id="A0A1I0S515"/>
<accession>A0A1I0S515</accession>
<dbReference type="RefSeq" id="WP_089897061.1">
    <property type="nucleotide sequence ID" value="NZ_FOJG01000002.1"/>
</dbReference>
<proteinExistence type="predicted"/>